<comment type="caution">
    <text evidence="2">The sequence shown here is derived from an EMBL/GenBank/DDBJ whole genome shotgun (WGS) entry which is preliminary data.</text>
</comment>
<accession>A0ABN2H769</accession>
<keyword evidence="3" id="KW-1185">Reference proteome</keyword>
<dbReference type="EMBL" id="BAAANY010000010">
    <property type="protein sequence ID" value="GAA1682875.1"/>
    <property type="molecule type" value="Genomic_DNA"/>
</dbReference>
<organism evidence="2 3">
    <name type="scientific">Fodinicola feengrottensis</name>
    <dbReference type="NCBI Taxonomy" id="435914"/>
    <lineage>
        <taxon>Bacteria</taxon>
        <taxon>Bacillati</taxon>
        <taxon>Actinomycetota</taxon>
        <taxon>Actinomycetes</taxon>
        <taxon>Mycobacteriales</taxon>
        <taxon>Fodinicola</taxon>
    </lineage>
</organism>
<dbReference type="RefSeq" id="WP_163569097.1">
    <property type="nucleotide sequence ID" value="NZ_BAAANY010000010.1"/>
</dbReference>
<evidence type="ECO:0000313" key="2">
    <source>
        <dbReference type="EMBL" id="GAA1682875.1"/>
    </source>
</evidence>
<evidence type="ECO:0000256" key="1">
    <source>
        <dbReference type="SAM" id="MobiDB-lite"/>
    </source>
</evidence>
<gene>
    <name evidence="2" type="ORF">GCM10009765_35110</name>
</gene>
<evidence type="ECO:0000313" key="3">
    <source>
        <dbReference type="Proteomes" id="UP001500618"/>
    </source>
</evidence>
<feature type="region of interest" description="Disordered" evidence="1">
    <location>
        <begin position="29"/>
        <end position="70"/>
    </location>
</feature>
<name>A0ABN2H769_9ACTN</name>
<dbReference type="Proteomes" id="UP001500618">
    <property type="component" value="Unassembled WGS sequence"/>
</dbReference>
<reference evidence="2 3" key="1">
    <citation type="journal article" date="2019" name="Int. J. Syst. Evol. Microbiol.">
        <title>The Global Catalogue of Microorganisms (GCM) 10K type strain sequencing project: providing services to taxonomists for standard genome sequencing and annotation.</title>
        <authorList>
            <consortium name="The Broad Institute Genomics Platform"/>
            <consortium name="The Broad Institute Genome Sequencing Center for Infectious Disease"/>
            <person name="Wu L."/>
            <person name="Ma J."/>
        </authorList>
    </citation>
    <scope>NUCLEOTIDE SEQUENCE [LARGE SCALE GENOMIC DNA]</scope>
    <source>
        <strain evidence="2 3">JCM 14718</strain>
    </source>
</reference>
<sequence>MTFEQSNVTLAAGIFYRAAGGSGAAESLAGGGAGESVAGGGAGESEVDGGGGEAGGHGLPGADGGALTGGALTGGAETGGALTGGALTGGTLSGGAGGALTGGADGSSLSRSLGIADAGVLSVGAGAAVSVGGGTGQGWHAPGGGQGSYAAPARDIPAPTSAASTTDAPATTVMDVTILGHRFRSVPSIGPPWFSVWIRRPPHAQNTLTAAHSHILDQVSVPLVPISGKLSLSH</sequence>
<protein>
    <submittedName>
        <fullName evidence="2">Uncharacterized protein</fullName>
    </submittedName>
</protein>
<proteinExistence type="predicted"/>